<dbReference type="InterPro" id="IPR036259">
    <property type="entry name" value="MFS_trans_sf"/>
</dbReference>
<keyword evidence="2 5" id="KW-0812">Transmembrane</keyword>
<reference evidence="7" key="1">
    <citation type="submission" date="2020-05" db="UniProtKB">
        <authorList>
            <consortium name="EnsemblMetazoa"/>
        </authorList>
    </citation>
    <scope>IDENTIFICATION</scope>
    <source>
        <strain evidence="7">Jacobina</strain>
    </source>
</reference>
<feature type="transmembrane region" description="Helical" evidence="5">
    <location>
        <begin position="378"/>
        <end position="399"/>
    </location>
</feature>
<dbReference type="SUPFAM" id="SSF103473">
    <property type="entry name" value="MFS general substrate transporter"/>
    <property type="match status" value="1"/>
</dbReference>
<keyword evidence="4 5" id="KW-0472">Membrane</keyword>
<protein>
    <recommendedName>
        <fullName evidence="6">Major facilitator superfamily (MFS) profile domain-containing protein</fullName>
    </recommendedName>
</protein>
<feature type="transmembrane region" description="Helical" evidence="5">
    <location>
        <begin position="222"/>
        <end position="244"/>
    </location>
</feature>
<dbReference type="InterPro" id="IPR011701">
    <property type="entry name" value="MFS"/>
</dbReference>
<feature type="transmembrane region" description="Helical" evidence="5">
    <location>
        <begin position="411"/>
        <end position="432"/>
    </location>
</feature>
<accession>A0A1B0CF89</accession>
<keyword evidence="8" id="KW-1185">Reference proteome</keyword>
<evidence type="ECO:0000256" key="1">
    <source>
        <dbReference type="ARBA" id="ARBA00004141"/>
    </source>
</evidence>
<dbReference type="PANTHER" id="PTHR24064">
    <property type="entry name" value="SOLUTE CARRIER FAMILY 22 MEMBER"/>
    <property type="match status" value="1"/>
</dbReference>
<proteinExistence type="predicted"/>
<comment type="subcellular location">
    <subcellularLocation>
        <location evidence="1">Membrane</location>
        <topology evidence="1">Multi-pass membrane protein</topology>
    </subcellularLocation>
</comment>
<feature type="transmembrane region" description="Helical" evidence="5">
    <location>
        <begin position="284"/>
        <end position="303"/>
    </location>
</feature>
<sequence length="575" mass="64586">MELNSCARENISAINFSSLCDTEVRKRAGENQCKKFDLDYLIQQIGPFGKFQRRIVFLICITNFFLVDYTTMFIFTAGEVNYRCRIPECEAENAAFSADFLNFTTPAVEGNFAKCKRFPKLSNISLEDQCQGEFFDKNHTEECSELIYQNDEKTIQNEWNLGCSEDWKLSLVGTVNGIGQVVCLPLVGYISDRYGRRTAFILSAFFAAFLGLLRSFSTNFTMFVILEFLDPALNSGMFNAGFLLGMELVGPSRRALVAFCLLVACTMGSVGLGVLVMFVKHWRLLLRIVYLPSFIFMTYYWFIPESIRWLYKKNRLVEASNVIISAAKTNSSQLTLKAQTMLKEASKNPSENDLNKIESVNKDTKESRLGLILKSKTLLIRIVNCSFYWAAMSFAYTGLNMNSVMIAGDKHVNFILNILIEIPANLICCWLMEKIGRRTILSLSQISCGLACIASIFLKEAPVSAQTTVFLIGKLGASVSYSIVSVYTSEIFPTTLRHTLVSICSILGRTGSTLAPFTLFLGKYMESMEMILFASMTIPAGIFILFAPETLNQPLPDTIQEAEDIGKIKKCRHLL</sequence>
<evidence type="ECO:0000256" key="2">
    <source>
        <dbReference type="ARBA" id="ARBA00022692"/>
    </source>
</evidence>
<evidence type="ECO:0000256" key="3">
    <source>
        <dbReference type="ARBA" id="ARBA00022989"/>
    </source>
</evidence>
<evidence type="ECO:0000256" key="5">
    <source>
        <dbReference type="SAM" id="Phobius"/>
    </source>
</evidence>
<dbReference type="VEuPathDB" id="VectorBase:LLONM1_001707"/>
<dbReference type="EMBL" id="AJWK01009829">
    <property type="status" value="NOT_ANNOTATED_CDS"/>
    <property type="molecule type" value="Genomic_DNA"/>
</dbReference>
<dbReference type="Gene3D" id="1.20.1250.20">
    <property type="entry name" value="MFS general substrate transporter like domains"/>
    <property type="match status" value="1"/>
</dbReference>
<evidence type="ECO:0000259" key="6">
    <source>
        <dbReference type="PROSITE" id="PS50850"/>
    </source>
</evidence>
<dbReference type="GO" id="GO:0022857">
    <property type="term" value="F:transmembrane transporter activity"/>
    <property type="evidence" value="ECO:0007669"/>
    <property type="project" value="InterPro"/>
</dbReference>
<evidence type="ECO:0000313" key="8">
    <source>
        <dbReference type="Proteomes" id="UP000092461"/>
    </source>
</evidence>
<evidence type="ECO:0000256" key="4">
    <source>
        <dbReference type="ARBA" id="ARBA00023136"/>
    </source>
</evidence>
<feature type="transmembrane region" description="Helical" evidence="5">
    <location>
        <begin position="470"/>
        <end position="488"/>
    </location>
</feature>
<dbReference type="Proteomes" id="UP000092461">
    <property type="component" value="Unassembled WGS sequence"/>
</dbReference>
<dbReference type="AlphaFoldDB" id="A0A1B0CF89"/>
<name>A0A1B0CF89_LUTLO</name>
<evidence type="ECO:0000313" key="7">
    <source>
        <dbReference type="EnsemblMetazoa" id="LLOJ003010-PA"/>
    </source>
</evidence>
<dbReference type="VEuPathDB" id="VectorBase:LLOJ003010"/>
<feature type="transmembrane region" description="Helical" evidence="5">
    <location>
        <begin position="55"/>
        <end position="75"/>
    </location>
</feature>
<organism evidence="7 8">
    <name type="scientific">Lutzomyia longipalpis</name>
    <name type="common">Sand fly</name>
    <dbReference type="NCBI Taxonomy" id="7200"/>
    <lineage>
        <taxon>Eukaryota</taxon>
        <taxon>Metazoa</taxon>
        <taxon>Ecdysozoa</taxon>
        <taxon>Arthropoda</taxon>
        <taxon>Hexapoda</taxon>
        <taxon>Insecta</taxon>
        <taxon>Pterygota</taxon>
        <taxon>Neoptera</taxon>
        <taxon>Endopterygota</taxon>
        <taxon>Diptera</taxon>
        <taxon>Nematocera</taxon>
        <taxon>Psychodoidea</taxon>
        <taxon>Psychodidae</taxon>
        <taxon>Lutzomyia</taxon>
        <taxon>Lutzomyia</taxon>
    </lineage>
</organism>
<dbReference type="InterPro" id="IPR005829">
    <property type="entry name" value="Sugar_transporter_CS"/>
</dbReference>
<feature type="transmembrane region" description="Helical" evidence="5">
    <location>
        <begin position="439"/>
        <end position="458"/>
    </location>
</feature>
<feature type="transmembrane region" description="Helical" evidence="5">
    <location>
        <begin position="527"/>
        <end position="547"/>
    </location>
</feature>
<feature type="transmembrane region" description="Helical" evidence="5">
    <location>
        <begin position="256"/>
        <end position="278"/>
    </location>
</feature>
<dbReference type="PROSITE" id="PS00216">
    <property type="entry name" value="SUGAR_TRANSPORT_1"/>
    <property type="match status" value="1"/>
</dbReference>
<dbReference type="Pfam" id="PF07690">
    <property type="entry name" value="MFS_1"/>
    <property type="match status" value="1"/>
</dbReference>
<dbReference type="InterPro" id="IPR020846">
    <property type="entry name" value="MFS_dom"/>
</dbReference>
<feature type="transmembrane region" description="Helical" evidence="5">
    <location>
        <begin position="199"/>
        <end position="216"/>
    </location>
</feature>
<dbReference type="EnsemblMetazoa" id="LLOJ003010-RA">
    <property type="protein sequence ID" value="LLOJ003010-PA"/>
    <property type="gene ID" value="LLOJ003010"/>
</dbReference>
<feature type="transmembrane region" description="Helical" evidence="5">
    <location>
        <begin position="500"/>
        <end position="521"/>
    </location>
</feature>
<feature type="domain" description="Major facilitator superfamily (MFS) profile" evidence="6">
    <location>
        <begin position="56"/>
        <end position="552"/>
    </location>
</feature>
<dbReference type="PROSITE" id="PS50850">
    <property type="entry name" value="MFS"/>
    <property type="match status" value="1"/>
</dbReference>
<feature type="transmembrane region" description="Helical" evidence="5">
    <location>
        <begin position="167"/>
        <end position="187"/>
    </location>
</feature>
<dbReference type="GO" id="GO:0016020">
    <property type="term" value="C:membrane"/>
    <property type="evidence" value="ECO:0007669"/>
    <property type="project" value="UniProtKB-SubCell"/>
</dbReference>
<keyword evidence="3 5" id="KW-1133">Transmembrane helix</keyword>
<dbReference type="CDD" id="cd17317">
    <property type="entry name" value="MFS_SLC22"/>
    <property type="match status" value="1"/>
</dbReference>